<evidence type="ECO:0000313" key="1">
    <source>
        <dbReference type="Ensembl" id="ENSSPAP00000028957.1"/>
    </source>
</evidence>
<organism evidence="1">
    <name type="scientific">Stegastes partitus</name>
    <name type="common">bicolor damselfish</name>
    <dbReference type="NCBI Taxonomy" id="144197"/>
    <lineage>
        <taxon>Eukaryota</taxon>
        <taxon>Metazoa</taxon>
        <taxon>Chordata</taxon>
        <taxon>Craniata</taxon>
        <taxon>Vertebrata</taxon>
        <taxon>Euteleostomi</taxon>
        <taxon>Actinopterygii</taxon>
        <taxon>Neopterygii</taxon>
        <taxon>Teleostei</taxon>
        <taxon>Neoteleostei</taxon>
        <taxon>Acanthomorphata</taxon>
        <taxon>Ovalentaria</taxon>
        <taxon>Pomacentridae</taxon>
        <taxon>Stegastes</taxon>
    </lineage>
</organism>
<sequence length="37" mass="4206">MADDLDIEAMLEAPYRKTCLTISHLYSPECQCDLSQT</sequence>
<name>A0A3B5BL74_9TELE</name>
<dbReference type="STRING" id="144197.ENSSPAP00000028957"/>
<protein>
    <recommendedName>
        <fullName evidence="2">RNA binding motif protein 39b</fullName>
    </recommendedName>
</protein>
<reference evidence="1" key="1">
    <citation type="submission" date="2023-09" db="UniProtKB">
        <authorList>
            <consortium name="Ensembl"/>
        </authorList>
    </citation>
    <scope>IDENTIFICATION</scope>
</reference>
<dbReference type="GeneTree" id="ENSGT00940000180906"/>
<proteinExistence type="predicted"/>
<accession>A0A3B5BL74</accession>
<dbReference type="Ensembl" id="ENSSPAT00000029424.1">
    <property type="protein sequence ID" value="ENSSPAP00000028957.1"/>
    <property type="gene ID" value="ENSSPAG00000021789.1"/>
</dbReference>
<evidence type="ECO:0008006" key="2">
    <source>
        <dbReference type="Google" id="ProtNLM"/>
    </source>
</evidence>
<dbReference type="AlphaFoldDB" id="A0A3B5BL74"/>